<protein>
    <submittedName>
        <fullName evidence="1">Uncharacterized protein</fullName>
    </submittedName>
</protein>
<gene>
    <name evidence="1" type="ORF">D5281_20965</name>
</gene>
<dbReference type="Proteomes" id="UP001154420">
    <property type="component" value="Unassembled WGS sequence"/>
</dbReference>
<sequence>MCTTKRKTEGNRMLNRKFEGAILFEIDYTPKGTKEMKTVKVWAKNRLDASNYMILNHIWGKQHEIRVATANFLK</sequence>
<evidence type="ECO:0000313" key="1">
    <source>
        <dbReference type="EMBL" id="NBJ94971.1"/>
    </source>
</evidence>
<evidence type="ECO:0000313" key="2">
    <source>
        <dbReference type="Proteomes" id="UP001154420"/>
    </source>
</evidence>
<dbReference type="AlphaFoldDB" id="A0A9X5BJM7"/>
<reference evidence="1" key="1">
    <citation type="submission" date="2018-09" db="EMBL/GenBank/DDBJ databases">
        <title>Murine metabolic-syndrome-specific gut microbial biobank.</title>
        <authorList>
            <person name="Liu C."/>
        </authorList>
    </citation>
    <scope>NUCLEOTIDE SEQUENCE</scope>
    <source>
        <strain evidence="1">D42-62</strain>
    </source>
</reference>
<comment type="caution">
    <text evidence="1">The sequence shown here is derived from an EMBL/GenBank/DDBJ whole genome shotgun (WGS) entry which is preliminary data.</text>
</comment>
<name>A0A9X5BJM7_9FIRM</name>
<dbReference type="EMBL" id="QZDT01000058">
    <property type="protein sequence ID" value="NBJ94971.1"/>
    <property type="molecule type" value="Genomic_DNA"/>
</dbReference>
<keyword evidence="2" id="KW-1185">Reference proteome</keyword>
<organism evidence="1 2">
    <name type="scientific">Parablautia muri</name>
    <dbReference type="NCBI Taxonomy" id="2320879"/>
    <lineage>
        <taxon>Bacteria</taxon>
        <taxon>Bacillati</taxon>
        <taxon>Bacillota</taxon>
        <taxon>Clostridia</taxon>
        <taxon>Lachnospirales</taxon>
        <taxon>Lachnospiraceae</taxon>
        <taxon>Parablautia</taxon>
    </lineage>
</organism>
<accession>A0A9X5BJM7</accession>
<proteinExistence type="predicted"/>